<comment type="caution">
    <text evidence="8">The sequence shown here is derived from an EMBL/GenBank/DDBJ whole genome shotgun (WGS) entry which is preliminary data.</text>
</comment>
<reference evidence="8" key="1">
    <citation type="submission" date="2021-02" db="EMBL/GenBank/DDBJ databases">
        <authorList>
            <person name="Nowell W R."/>
        </authorList>
    </citation>
    <scope>NUCLEOTIDE SEQUENCE</scope>
</reference>
<dbReference type="InterPro" id="IPR016162">
    <property type="entry name" value="Ald_DH_N"/>
</dbReference>
<evidence type="ECO:0000313" key="9">
    <source>
        <dbReference type="Proteomes" id="UP000682733"/>
    </source>
</evidence>
<evidence type="ECO:0000256" key="5">
    <source>
        <dbReference type="RuleBase" id="RU003345"/>
    </source>
</evidence>
<name>A0A8S2IGI2_9BILA</name>
<feature type="domain" description="Aldehyde dehydrogenase" evidence="6">
    <location>
        <begin position="3"/>
        <end position="286"/>
    </location>
</feature>
<organism evidence="8 9">
    <name type="scientific">Didymodactylos carnosus</name>
    <dbReference type="NCBI Taxonomy" id="1234261"/>
    <lineage>
        <taxon>Eukaryota</taxon>
        <taxon>Metazoa</taxon>
        <taxon>Spiralia</taxon>
        <taxon>Gnathifera</taxon>
        <taxon>Rotifera</taxon>
        <taxon>Eurotatoria</taxon>
        <taxon>Bdelloidea</taxon>
        <taxon>Philodinida</taxon>
        <taxon>Philodinidae</taxon>
        <taxon>Didymodactylos</taxon>
    </lineage>
</organism>
<evidence type="ECO:0000256" key="3">
    <source>
        <dbReference type="ARBA" id="ARBA00023027"/>
    </source>
</evidence>
<evidence type="ECO:0000259" key="6">
    <source>
        <dbReference type="Pfam" id="PF00171"/>
    </source>
</evidence>
<dbReference type="InterPro" id="IPR016160">
    <property type="entry name" value="Ald_DH_CS_CYS"/>
</dbReference>
<proteinExistence type="inferred from homology"/>
<keyword evidence="2 5" id="KW-0560">Oxidoreductase</keyword>
<dbReference type="InterPro" id="IPR029510">
    <property type="entry name" value="Ald_DH_CS_GLU"/>
</dbReference>
<dbReference type="InterPro" id="IPR016161">
    <property type="entry name" value="Ald_DH/histidinol_DH"/>
</dbReference>
<dbReference type="EMBL" id="CAJNOK010005573">
    <property type="protein sequence ID" value="CAF0977374.1"/>
    <property type="molecule type" value="Genomic_DNA"/>
</dbReference>
<dbReference type="EMBL" id="CAJOBA010005578">
    <property type="protein sequence ID" value="CAF3748040.1"/>
    <property type="molecule type" value="Genomic_DNA"/>
</dbReference>
<dbReference type="Gene3D" id="3.40.309.10">
    <property type="entry name" value="Aldehyde Dehydrogenase, Chain A, domain 2"/>
    <property type="match status" value="1"/>
</dbReference>
<dbReference type="InterPro" id="IPR016163">
    <property type="entry name" value="Ald_DH_C"/>
</dbReference>
<evidence type="ECO:0000313" key="7">
    <source>
        <dbReference type="EMBL" id="CAF0977374.1"/>
    </source>
</evidence>
<protein>
    <recommendedName>
        <fullName evidence="6">Aldehyde dehydrogenase domain-containing protein</fullName>
    </recommendedName>
</protein>
<feature type="active site" evidence="4">
    <location>
        <position position="58"/>
    </location>
</feature>
<dbReference type="Proteomes" id="UP000677228">
    <property type="component" value="Unassembled WGS sequence"/>
</dbReference>
<dbReference type="PROSITE" id="PS00070">
    <property type="entry name" value="ALDEHYDE_DEHYDR_CYS"/>
    <property type="match status" value="1"/>
</dbReference>
<dbReference type="PROSITE" id="PS00687">
    <property type="entry name" value="ALDEHYDE_DEHYDR_GLU"/>
    <property type="match status" value="1"/>
</dbReference>
<accession>A0A8S2IGI2</accession>
<dbReference type="Pfam" id="PF00171">
    <property type="entry name" value="Aldedh"/>
    <property type="match status" value="1"/>
</dbReference>
<dbReference type="PANTHER" id="PTHR43720">
    <property type="entry name" value="2-AMINOMUCONIC SEMIALDEHYDE DEHYDROGENASE"/>
    <property type="match status" value="1"/>
</dbReference>
<sequence length="291" mass="32036">MKGVPPGVVNIVFGVGSRAGQALISHKDVNVISFTGSTLTGYKIKQQTCTLPVKLSLELGGKNAGIIFEDADLTACIPTTVRSCFQNSGQICLATSRLYVHRKIFDTFIEKFINEVKQIKVGNPFDDATKIGPVVSKEHMDKIMKYIQIAKQANATILCGETVTPKSDELTQGYFILPTVITDVKDTSELMLQEIFGPVVCVCVFDDDNEVIERANNINYGLAASLWTSNLGRAHRIAKKIECGVVWINCWMIRDLRMPFGGIKDSGMGREGYPFSRDVFTDLKSVSLSLI</sequence>
<dbReference type="PANTHER" id="PTHR43720:SF2">
    <property type="entry name" value="2-AMINOMUCONIC SEMIALDEHYDE DEHYDROGENASE"/>
    <property type="match status" value="1"/>
</dbReference>
<evidence type="ECO:0000256" key="4">
    <source>
        <dbReference type="PROSITE-ProRule" id="PRU10007"/>
    </source>
</evidence>
<gene>
    <name evidence="7" type="ORF">OVA965_LOCUS13401</name>
    <name evidence="8" type="ORF">TMI583_LOCUS13402</name>
</gene>
<evidence type="ECO:0000256" key="1">
    <source>
        <dbReference type="ARBA" id="ARBA00009986"/>
    </source>
</evidence>
<dbReference type="Gene3D" id="3.40.605.10">
    <property type="entry name" value="Aldehyde Dehydrogenase, Chain A, domain 1"/>
    <property type="match status" value="1"/>
</dbReference>
<keyword evidence="3" id="KW-0520">NAD</keyword>
<dbReference type="GO" id="GO:0016620">
    <property type="term" value="F:oxidoreductase activity, acting on the aldehyde or oxo group of donors, NAD or NADP as acceptor"/>
    <property type="evidence" value="ECO:0007669"/>
    <property type="project" value="InterPro"/>
</dbReference>
<evidence type="ECO:0000313" key="8">
    <source>
        <dbReference type="EMBL" id="CAF3748040.1"/>
    </source>
</evidence>
<dbReference type="InterPro" id="IPR015590">
    <property type="entry name" value="Aldehyde_DH_dom"/>
</dbReference>
<dbReference type="SUPFAM" id="SSF53720">
    <property type="entry name" value="ALDH-like"/>
    <property type="match status" value="1"/>
</dbReference>
<dbReference type="Proteomes" id="UP000682733">
    <property type="component" value="Unassembled WGS sequence"/>
</dbReference>
<evidence type="ECO:0000256" key="2">
    <source>
        <dbReference type="ARBA" id="ARBA00023002"/>
    </source>
</evidence>
<dbReference type="FunFam" id="3.40.309.10:FF:000012">
    <property type="entry name" value="Betaine aldehyde dehydrogenase"/>
    <property type="match status" value="1"/>
</dbReference>
<comment type="similarity">
    <text evidence="1 5">Belongs to the aldehyde dehydrogenase family.</text>
</comment>
<dbReference type="AlphaFoldDB" id="A0A8S2IGI2"/>